<dbReference type="InterPro" id="IPR006037">
    <property type="entry name" value="RCK_C"/>
</dbReference>
<evidence type="ECO:0000259" key="8">
    <source>
        <dbReference type="PROSITE" id="PS51202"/>
    </source>
</evidence>
<evidence type="ECO:0000313" key="9">
    <source>
        <dbReference type="EMBL" id="KKO46094.1"/>
    </source>
</evidence>
<dbReference type="Gene3D" id="3.30.70.1450">
    <property type="entry name" value="Regulator of K+ conductance, C-terminal domain"/>
    <property type="match status" value="2"/>
</dbReference>
<evidence type="ECO:0000313" key="10">
    <source>
        <dbReference type="Proteomes" id="UP000034228"/>
    </source>
</evidence>
<dbReference type="SUPFAM" id="SSF116726">
    <property type="entry name" value="TrkA C-terminal domain-like"/>
    <property type="match status" value="2"/>
</dbReference>
<name>A0A0M2V6R3_9GAMM</name>
<dbReference type="AlphaFoldDB" id="A0A0M2V6R3"/>
<keyword evidence="3 7" id="KW-0812">Transmembrane</keyword>
<dbReference type="RefSeq" id="WP_046556952.1">
    <property type="nucleotide sequence ID" value="NZ_LAHO01000005.1"/>
</dbReference>
<dbReference type="OrthoDB" id="9809303at2"/>
<evidence type="ECO:0000256" key="1">
    <source>
        <dbReference type="ARBA" id="ARBA00004141"/>
    </source>
</evidence>
<dbReference type="InterPro" id="IPR051679">
    <property type="entry name" value="DASS-Related_Transporters"/>
</dbReference>
<dbReference type="InterPro" id="IPR004680">
    <property type="entry name" value="Cit_transptr-like_dom"/>
</dbReference>
<dbReference type="InterPro" id="IPR036721">
    <property type="entry name" value="RCK_C_sf"/>
</dbReference>
<keyword evidence="4" id="KW-0677">Repeat</keyword>
<feature type="transmembrane region" description="Helical" evidence="7">
    <location>
        <begin position="30"/>
        <end position="49"/>
    </location>
</feature>
<dbReference type="PANTHER" id="PTHR43652">
    <property type="entry name" value="BASIC AMINO ACID ANTIPORTER YFCC-RELATED"/>
    <property type="match status" value="1"/>
</dbReference>
<dbReference type="PATRIC" id="fig|336831.14.peg.1296"/>
<feature type="transmembrane region" description="Helical" evidence="7">
    <location>
        <begin position="464"/>
        <end position="482"/>
    </location>
</feature>
<evidence type="ECO:0000256" key="5">
    <source>
        <dbReference type="ARBA" id="ARBA00022989"/>
    </source>
</evidence>
<sequence>MNTELIWVLAMLLLCMGCFAVNKPRTDVVALLVLVMFPLSGVLTLSQTLAGFSDPAVILIAALFVMGDGLVRTGIVYRLGDWLVRVSGNSEVKLLILLMLSVALMGSVMSSTGVVAIFIPVVLSICARMNIAPGRLMMPLAFAALISGMQTLVATPPNMVVHSELQRNGLEGFQFFSFTPIGLVVLVLGVAYMLLARRWLQPKLAAGQSGAPRLTLSALAQSYRLQEREQRFKVLSGSPLLEQQLNELALRQQYGINVVAIERQQKFRTLLLNATGNTLVEPADILLVDLIYPAQDLLPSCRELGLQPLPLANSYYSLHAHELGLAEIAFPPESTLPGKTIQQLAFRSQYKLNVVGLRRGGEALVGVLVDEKLQATDKLLVAGNWQDIHRLQQQSRDFLVLSLPAEVDEVTPAARKAPHALLCLALMVLLMVSGLVPNVIAALLSCLLMGALGCITPNSAYKAIHWPSLILIVGMLPFALALQQTGGIDLAVHSLLYLLGDSGDYALLAALFVLTAITGSFISNTATAVLMAPVAVSLANTLGASPYPFAMMVALAASAAFMTPVSSPVNTLVLVPGQYTFFDFVRIGAPFTLLVLLVSVLLVPLLFPLYPA</sequence>
<proteinExistence type="predicted"/>
<dbReference type="PROSITE" id="PS51202">
    <property type="entry name" value="RCK_C"/>
    <property type="match status" value="1"/>
</dbReference>
<keyword evidence="2" id="KW-0813">Transport</keyword>
<evidence type="ECO:0000256" key="2">
    <source>
        <dbReference type="ARBA" id="ARBA00022448"/>
    </source>
</evidence>
<feature type="transmembrane region" description="Helical" evidence="7">
    <location>
        <begin position="175"/>
        <end position="195"/>
    </location>
</feature>
<feature type="domain" description="RCK C-terminal" evidence="8">
    <location>
        <begin position="313"/>
        <end position="397"/>
    </location>
</feature>
<dbReference type="Pfam" id="PF02080">
    <property type="entry name" value="TrkA_C"/>
    <property type="match status" value="2"/>
</dbReference>
<feature type="transmembrane region" description="Helical" evidence="7">
    <location>
        <begin position="421"/>
        <end position="452"/>
    </location>
</feature>
<feature type="transmembrane region" description="Helical" evidence="7">
    <location>
        <begin position="521"/>
        <end position="542"/>
    </location>
</feature>
<dbReference type="PROSITE" id="PS01271">
    <property type="entry name" value="NA_SULFATE"/>
    <property type="match status" value="1"/>
</dbReference>
<dbReference type="Proteomes" id="UP000034228">
    <property type="component" value="Unassembled WGS sequence"/>
</dbReference>
<protein>
    <submittedName>
        <fullName evidence="9">Citrate transporter</fullName>
    </submittedName>
</protein>
<feature type="transmembrane region" description="Helical" evidence="7">
    <location>
        <begin position="95"/>
        <end position="124"/>
    </location>
</feature>
<evidence type="ECO:0000256" key="4">
    <source>
        <dbReference type="ARBA" id="ARBA00022737"/>
    </source>
</evidence>
<feature type="transmembrane region" description="Helical" evidence="7">
    <location>
        <begin position="494"/>
        <end position="515"/>
    </location>
</feature>
<feature type="transmembrane region" description="Helical" evidence="7">
    <location>
        <begin position="549"/>
        <end position="567"/>
    </location>
</feature>
<comment type="subcellular location">
    <subcellularLocation>
        <location evidence="1">Membrane</location>
        <topology evidence="1">Multi-pass membrane protein</topology>
    </subcellularLocation>
</comment>
<dbReference type="PANTHER" id="PTHR43652:SF1">
    <property type="entry name" value="RESPONSE REGULATOR"/>
    <property type="match status" value="1"/>
</dbReference>
<evidence type="ECO:0000256" key="7">
    <source>
        <dbReference type="SAM" id="Phobius"/>
    </source>
</evidence>
<dbReference type="GO" id="GO:0008324">
    <property type="term" value="F:monoatomic cation transmembrane transporter activity"/>
    <property type="evidence" value="ECO:0007669"/>
    <property type="project" value="InterPro"/>
</dbReference>
<dbReference type="GO" id="GO:0005886">
    <property type="term" value="C:plasma membrane"/>
    <property type="evidence" value="ECO:0007669"/>
    <property type="project" value="TreeGrafter"/>
</dbReference>
<evidence type="ECO:0000256" key="6">
    <source>
        <dbReference type="ARBA" id="ARBA00023136"/>
    </source>
</evidence>
<accession>A0A0M2V6R3</accession>
<dbReference type="Pfam" id="PF03600">
    <property type="entry name" value="CitMHS"/>
    <property type="match status" value="2"/>
</dbReference>
<keyword evidence="10" id="KW-1185">Reference proteome</keyword>
<comment type="caution">
    <text evidence="9">The sequence shown here is derived from an EMBL/GenBank/DDBJ whole genome shotgun (WGS) entry which is preliminary data.</text>
</comment>
<dbReference type="GO" id="GO:0006813">
    <property type="term" value="P:potassium ion transport"/>
    <property type="evidence" value="ECO:0007669"/>
    <property type="project" value="InterPro"/>
</dbReference>
<feature type="transmembrane region" description="Helical" evidence="7">
    <location>
        <begin position="587"/>
        <end position="610"/>
    </location>
</feature>
<reference evidence="9 10" key="1">
    <citation type="submission" date="2015-03" db="EMBL/GenBank/DDBJ databases">
        <title>Draft genome sequences of two protease-producing strains of Arsukibacterium isolated from two cold and alkaline environments.</title>
        <authorList>
            <person name="Lylloff J.E."/>
            <person name="Skov L.B."/>
            <person name="Jepsen M."/>
            <person name="Hallin P.F."/>
            <person name="Sorensen S.J."/>
            <person name="Stougaard P."/>
            <person name="Glaring M.A."/>
        </authorList>
    </citation>
    <scope>NUCLEOTIDE SEQUENCE [LARGE SCALE GENOMIC DNA]</scope>
    <source>
        <strain evidence="9 10">GCM72</strain>
    </source>
</reference>
<evidence type="ECO:0000256" key="3">
    <source>
        <dbReference type="ARBA" id="ARBA00022692"/>
    </source>
</evidence>
<organism evidence="9 10">
    <name type="scientific">Arsukibacterium ikkense</name>
    <dbReference type="NCBI Taxonomy" id="336831"/>
    <lineage>
        <taxon>Bacteria</taxon>
        <taxon>Pseudomonadati</taxon>
        <taxon>Pseudomonadota</taxon>
        <taxon>Gammaproteobacteria</taxon>
        <taxon>Chromatiales</taxon>
        <taxon>Chromatiaceae</taxon>
        <taxon>Arsukibacterium</taxon>
    </lineage>
</organism>
<dbReference type="STRING" id="336831.WG68_06965"/>
<keyword evidence="5 7" id="KW-1133">Transmembrane helix</keyword>
<keyword evidence="6 7" id="KW-0472">Membrane</keyword>
<dbReference type="InterPro" id="IPR031312">
    <property type="entry name" value="Na/sul_symport_CS"/>
</dbReference>
<feature type="transmembrane region" description="Helical" evidence="7">
    <location>
        <begin position="136"/>
        <end position="155"/>
    </location>
</feature>
<dbReference type="EMBL" id="LAHO01000005">
    <property type="protein sequence ID" value="KKO46094.1"/>
    <property type="molecule type" value="Genomic_DNA"/>
</dbReference>
<gene>
    <name evidence="9" type="ORF">WG68_06965</name>
</gene>